<feature type="compositionally biased region" description="Low complexity" evidence="4">
    <location>
        <begin position="11"/>
        <end position="27"/>
    </location>
</feature>
<accession>A0A0D0D263</accession>
<dbReference type="PANTHER" id="PTHR24012">
    <property type="entry name" value="RNA BINDING PROTEIN"/>
    <property type="match status" value="1"/>
</dbReference>
<reference evidence="7" key="2">
    <citation type="submission" date="2015-01" db="EMBL/GenBank/DDBJ databases">
        <title>Evolutionary Origins and Diversification of the Mycorrhizal Mutualists.</title>
        <authorList>
            <consortium name="DOE Joint Genome Institute"/>
            <consortium name="Mycorrhizal Genomics Consortium"/>
            <person name="Kohler A."/>
            <person name="Kuo A."/>
            <person name="Nagy L.G."/>
            <person name="Floudas D."/>
            <person name="Copeland A."/>
            <person name="Barry K.W."/>
            <person name="Cichocki N."/>
            <person name="Veneault-Fourrey C."/>
            <person name="LaButti K."/>
            <person name="Lindquist E.A."/>
            <person name="Lipzen A."/>
            <person name="Lundell T."/>
            <person name="Morin E."/>
            <person name="Murat C."/>
            <person name="Riley R."/>
            <person name="Ohm R."/>
            <person name="Sun H."/>
            <person name="Tunlid A."/>
            <person name="Henrissat B."/>
            <person name="Grigoriev I.V."/>
            <person name="Hibbett D.S."/>
            <person name="Martin F."/>
        </authorList>
    </citation>
    <scope>NUCLEOTIDE SEQUENCE [LARGE SCALE GENOMIC DNA]</scope>
    <source>
        <strain evidence="7">Ve08.2h10</strain>
    </source>
</reference>
<reference evidence="6 7" key="1">
    <citation type="submission" date="2014-04" db="EMBL/GenBank/DDBJ databases">
        <authorList>
            <consortium name="DOE Joint Genome Institute"/>
            <person name="Kuo A."/>
            <person name="Kohler A."/>
            <person name="Jargeat P."/>
            <person name="Nagy L.G."/>
            <person name="Floudas D."/>
            <person name="Copeland A."/>
            <person name="Barry K.W."/>
            <person name="Cichocki N."/>
            <person name="Veneault-Fourrey C."/>
            <person name="LaButti K."/>
            <person name="Lindquist E.A."/>
            <person name="Lipzen A."/>
            <person name="Lundell T."/>
            <person name="Morin E."/>
            <person name="Murat C."/>
            <person name="Sun H."/>
            <person name="Tunlid A."/>
            <person name="Henrissat B."/>
            <person name="Grigoriev I.V."/>
            <person name="Hibbett D.S."/>
            <person name="Martin F."/>
            <person name="Nordberg H.P."/>
            <person name="Cantor M.N."/>
            <person name="Hua S.X."/>
        </authorList>
    </citation>
    <scope>NUCLEOTIDE SEQUENCE [LARGE SCALE GENOMIC DNA]</scope>
    <source>
        <strain evidence="6 7">Ve08.2h10</strain>
    </source>
</reference>
<dbReference type="PROSITE" id="PS50102">
    <property type="entry name" value="RRM"/>
    <property type="match status" value="2"/>
</dbReference>
<evidence type="ECO:0000313" key="7">
    <source>
        <dbReference type="Proteomes" id="UP000054538"/>
    </source>
</evidence>
<protein>
    <recommendedName>
        <fullName evidence="5">RRM domain-containing protein</fullName>
    </recommendedName>
</protein>
<evidence type="ECO:0000313" key="6">
    <source>
        <dbReference type="EMBL" id="KIK90597.1"/>
    </source>
</evidence>
<dbReference type="Proteomes" id="UP000054538">
    <property type="component" value="Unassembled WGS sequence"/>
</dbReference>
<evidence type="ECO:0000256" key="2">
    <source>
        <dbReference type="ARBA" id="ARBA00022884"/>
    </source>
</evidence>
<feature type="compositionally biased region" description="Polar residues" evidence="4">
    <location>
        <begin position="1"/>
        <end position="10"/>
    </location>
</feature>
<feature type="domain" description="RRM" evidence="5">
    <location>
        <begin position="140"/>
        <end position="222"/>
    </location>
</feature>
<dbReference type="AlphaFoldDB" id="A0A0D0D263"/>
<evidence type="ECO:0000256" key="3">
    <source>
        <dbReference type="PROSITE-ProRule" id="PRU00176"/>
    </source>
</evidence>
<dbReference type="STRING" id="930991.A0A0D0D263"/>
<dbReference type="EMBL" id="KN825496">
    <property type="protein sequence ID" value="KIK90597.1"/>
    <property type="molecule type" value="Genomic_DNA"/>
</dbReference>
<feature type="region of interest" description="Disordered" evidence="4">
    <location>
        <begin position="1"/>
        <end position="33"/>
    </location>
</feature>
<dbReference type="Pfam" id="PF00076">
    <property type="entry name" value="RRM_1"/>
    <property type="match status" value="2"/>
</dbReference>
<dbReference type="SUPFAM" id="SSF54928">
    <property type="entry name" value="RNA-binding domain, RBD"/>
    <property type="match status" value="2"/>
</dbReference>
<feature type="region of interest" description="Disordered" evidence="4">
    <location>
        <begin position="293"/>
        <end position="317"/>
    </location>
</feature>
<dbReference type="InParanoid" id="A0A0D0D263"/>
<dbReference type="HOGENOM" id="CLU_008696_0_0_1"/>
<feature type="compositionally biased region" description="Basic and acidic residues" evidence="4">
    <location>
        <begin position="538"/>
        <end position="560"/>
    </location>
</feature>
<dbReference type="InterPro" id="IPR035979">
    <property type="entry name" value="RBD_domain_sf"/>
</dbReference>
<name>A0A0D0D263_9AGAM</name>
<dbReference type="Gene3D" id="3.30.70.330">
    <property type="match status" value="2"/>
</dbReference>
<proteinExistence type="predicted"/>
<feature type="domain" description="RRM" evidence="5">
    <location>
        <begin position="28"/>
        <end position="102"/>
    </location>
</feature>
<gene>
    <name evidence="6" type="ORF">PAXRUDRAFT_672772</name>
</gene>
<evidence type="ECO:0000259" key="5">
    <source>
        <dbReference type="PROSITE" id="PS50102"/>
    </source>
</evidence>
<organism evidence="6 7">
    <name type="scientific">Paxillus rubicundulus Ve08.2h10</name>
    <dbReference type="NCBI Taxonomy" id="930991"/>
    <lineage>
        <taxon>Eukaryota</taxon>
        <taxon>Fungi</taxon>
        <taxon>Dikarya</taxon>
        <taxon>Basidiomycota</taxon>
        <taxon>Agaricomycotina</taxon>
        <taxon>Agaricomycetes</taxon>
        <taxon>Agaricomycetidae</taxon>
        <taxon>Boletales</taxon>
        <taxon>Paxilineae</taxon>
        <taxon>Paxillaceae</taxon>
        <taxon>Paxillus</taxon>
    </lineage>
</organism>
<dbReference type="OrthoDB" id="271725at2759"/>
<evidence type="ECO:0000256" key="4">
    <source>
        <dbReference type="SAM" id="MobiDB-lite"/>
    </source>
</evidence>
<dbReference type="SMART" id="SM00360">
    <property type="entry name" value="RRM"/>
    <property type="match status" value="2"/>
</dbReference>
<dbReference type="InterPro" id="IPR000504">
    <property type="entry name" value="RRM_dom"/>
</dbReference>
<dbReference type="InterPro" id="IPR012677">
    <property type="entry name" value="Nucleotide-bd_a/b_plait_sf"/>
</dbReference>
<evidence type="ECO:0000256" key="1">
    <source>
        <dbReference type="ARBA" id="ARBA00022737"/>
    </source>
</evidence>
<feature type="compositionally biased region" description="Polar residues" evidence="4">
    <location>
        <begin position="564"/>
        <end position="586"/>
    </location>
</feature>
<keyword evidence="1" id="KW-0677">Repeat</keyword>
<keyword evidence="2 3" id="KW-0694">RNA-binding</keyword>
<keyword evidence="7" id="KW-1185">Reference proteome</keyword>
<dbReference type="GO" id="GO:0003723">
    <property type="term" value="F:RNA binding"/>
    <property type="evidence" value="ECO:0007669"/>
    <property type="project" value="UniProtKB-UniRule"/>
</dbReference>
<feature type="region of interest" description="Disordered" evidence="4">
    <location>
        <begin position="514"/>
        <end position="601"/>
    </location>
</feature>
<sequence length="716" mass="78430">MFPDSAESQCSLTTTSSAESTSPSQRTPNVYINGLPPHFPEQELFALARSFGEVKSVRTFTRHVSEKPTGYGFVLFSDVDSAERCIEGLRKYRNIHPSFSKQVHRIPGTEYAQHATAQSSDHDMNTFKSRMEKLKDTASTNLYIEGLPLSIDEESLETLVLPYKIKSSRFFKTKLSDPPRIIAFVRLENRDAAEETIERLHGRMVRGWNDSGCRISVRFADSAEQRELRRAERALKNGDQSPARLTIAQAALLNLRGQELQANTRSVAGGQRHRVDSQCMRLLSDNHVGFNSTADPGVSLRPNPRPSNLHHAPRESPVLTTQDLAIASDMDALLQSIQSMGYDDGLLDSTLSPGFSAEYLAAQQAQLRALASAALLSPNVLPSTLPRGQTQAHNGFTPAEELILEAHARLQLQAQSSQRPPVFEHGLPLAPLPTRVHNSLRNNLNASVSSFNTSSLGAAQTATAGAAISGRVTFRQDMLPTISEDDFHATGHHSFDFAPNAFEFQGSMHSGLSTGAPSSAFVRPPSRAVSIVPPPPDYDEHEKQSKGRQQRTEQSVEHSRIPIRSSSFDGRPLTTSNGYTAQQPYQQAPIRPNGITNNTSVISNHKNIEPQQNYIYSHGGVQGRRDEGNSTHFRSAPTSHVHAQFLPTAGEQHSEGSKSPDVVSPALTYSSRTPLTLSPATPFFGSFTTGQEAFEVVTADDEEAIERNLKARAGSK</sequence>